<sequence>ISALKRLKRECSPPSMTPIIALAKVFLILSDHIARGQDTRAVFGATAGSILLDARPSALYSTRRRVHWVGPWTGLRRPQTTIDASSVVDLSAPMCSRPSHHEQFFRRGGAARFAMMSSVETAETGFNDSVGRSVALDTSYPWLTQIPTLLCCLGQTEELRPVQPGWLAEEELHEHMWPPQLPSQYPNIHLRFRSSSSLADPESNAIMLTWTPSRQGRNIMSTIAALDTAPVLTAVSDGSVDPVTGAAGYSWIIAAPEKAGYMTDAEPIYSDPRTMASYRAELHGIYKLLFSLKTNYRTRRIELWCDSESAIDLLNNPTELTPEELTKAEGDLLTAIKRLLRQFPTITLKHVRGHQLKHTRRANLSFEAQLNEDCDSAAKTAMRASAPPTTRPDPIAGSRAQLYLNNLLVSTDYKSAISCAAHYPELRDRMMDHFDWTAADFNSINFDAIEAVKQKLPYNQSLQISKMLHHYSNTGKWRRKYGEEGGCPSCDEEIETQLHLYRCTGPAMRDALTTGLQQMEESLLSKHIPNTVVRHFMHEVRKTCQLPTIEHDVPCSLCSQAVAAQANLGEESLLMGYLVKEWTNAIAQHYRPPPKPTNDPSAKPAPHPSHLSTILVDELWKLWLHIWCTRTNILLDGDNRVASAEDARITARLLHFKQHHTTMLREL</sequence>
<reference evidence="3 4" key="1">
    <citation type="journal article" date="2012" name="Genome Biol.">
        <title>Genome and low-iron response of an oceanic diatom adapted to chronic iron limitation.</title>
        <authorList>
            <person name="Lommer M."/>
            <person name="Specht M."/>
            <person name="Roy A.S."/>
            <person name="Kraemer L."/>
            <person name="Andreson R."/>
            <person name="Gutowska M.A."/>
            <person name="Wolf J."/>
            <person name="Bergner S.V."/>
            <person name="Schilhabel M.B."/>
            <person name="Klostermeier U.C."/>
            <person name="Beiko R.G."/>
            <person name="Rosenstiel P."/>
            <person name="Hippler M."/>
            <person name="Laroche J."/>
        </authorList>
    </citation>
    <scope>NUCLEOTIDE SEQUENCE [LARGE SCALE GENOMIC DNA]</scope>
    <source>
        <strain evidence="3 4">CCMP1005</strain>
    </source>
</reference>
<dbReference type="GO" id="GO:0004523">
    <property type="term" value="F:RNA-DNA hybrid ribonuclease activity"/>
    <property type="evidence" value="ECO:0007669"/>
    <property type="project" value="InterPro"/>
</dbReference>
<dbReference type="EMBL" id="AGNL01021106">
    <property type="protein sequence ID" value="EJK60435.1"/>
    <property type="molecule type" value="Genomic_DNA"/>
</dbReference>
<dbReference type="InterPro" id="IPR012337">
    <property type="entry name" value="RNaseH-like_sf"/>
</dbReference>
<feature type="compositionally biased region" description="Pro residues" evidence="1">
    <location>
        <begin position="591"/>
        <end position="607"/>
    </location>
</feature>
<proteinExistence type="predicted"/>
<organism evidence="3 4">
    <name type="scientific">Thalassiosira oceanica</name>
    <name type="common">Marine diatom</name>
    <dbReference type="NCBI Taxonomy" id="159749"/>
    <lineage>
        <taxon>Eukaryota</taxon>
        <taxon>Sar</taxon>
        <taxon>Stramenopiles</taxon>
        <taxon>Ochrophyta</taxon>
        <taxon>Bacillariophyta</taxon>
        <taxon>Coscinodiscophyceae</taxon>
        <taxon>Thalassiosirophycidae</taxon>
        <taxon>Thalassiosirales</taxon>
        <taxon>Thalassiosiraceae</taxon>
        <taxon>Thalassiosira</taxon>
    </lineage>
</organism>
<dbReference type="OMA" id="HIWCTRT"/>
<dbReference type="AlphaFoldDB" id="K0S576"/>
<dbReference type="InterPro" id="IPR036397">
    <property type="entry name" value="RNaseH_sf"/>
</dbReference>
<protein>
    <recommendedName>
        <fullName evidence="2">RNase H type-1 domain-containing protein</fullName>
    </recommendedName>
</protein>
<name>K0S576_THAOC</name>
<feature type="non-terminal residue" evidence="3">
    <location>
        <position position="1"/>
    </location>
</feature>
<keyword evidence="4" id="KW-1185">Reference proteome</keyword>
<feature type="region of interest" description="Disordered" evidence="1">
    <location>
        <begin position="589"/>
        <end position="608"/>
    </location>
</feature>
<dbReference type="Gene3D" id="3.30.420.10">
    <property type="entry name" value="Ribonuclease H-like superfamily/Ribonuclease H"/>
    <property type="match status" value="1"/>
</dbReference>
<evidence type="ECO:0000259" key="2">
    <source>
        <dbReference type="PROSITE" id="PS50879"/>
    </source>
</evidence>
<dbReference type="Proteomes" id="UP000266841">
    <property type="component" value="Unassembled WGS sequence"/>
</dbReference>
<feature type="domain" description="RNase H type-1" evidence="2">
    <location>
        <begin position="228"/>
        <end position="383"/>
    </location>
</feature>
<gene>
    <name evidence="3" type="ORF">THAOC_19216</name>
</gene>
<evidence type="ECO:0000256" key="1">
    <source>
        <dbReference type="SAM" id="MobiDB-lite"/>
    </source>
</evidence>
<evidence type="ECO:0000313" key="3">
    <source>
        <dbReference type="EMBL" id="EJK60435.1"/>
    </source>
</evidence>
<dbReference type="SUPFAM" id="SSF53098">
    <property type="entry name" value="Ribonuclease H-like"/>
    <property type="match status" value="1"/>
</dbReference>
<comment type="caution">
    <text evidence="3">The sequence shown here is derived from an EMBL/GenBank/DDBJ whole genome shotgun (WGS) entry which is preliminary data.</text>
</comment>
<evidence type="ECO:0000313" key="4">
    <source>
        <dbReference type="Proteomes" id="UP000266841"/>
    </source>
</evidence>
<accession>K0S576</accession>
<dbReference type="GO" id="GO:0003676">
    <property type="term" value="F:nucleic acid binding"/>
    <property type="evidence" value="ECO:0007669"/>
    <property type="project" value="InterPro"/>
</dbReference>
<dbReference type="InterPro" id="IPR002156">
    <property type="entry name" value="RNaseH_domain"/>
</dbReference>
<dbReference type="PROSITE" id="PS50879">
    <property type="entry name" value="RNASE_H_1"/>
    <property type="match status" value="1"/>
</dbReference>